<dbReference type="SUPFAM" id="SSF53474">
    <property type="entry name" value="alpha/beta-Hydrolases"/>
    <property type="match status" value="1"/>
</dbReference>
<evidence type="ECO:0000259" key="1">
    <source>
        <dbReference type="Pfam" id="PF20434"/>
    </source>
</evidence>
<keyword evidence="3" id="KW-1185">Reference proteome</keyword>
<dbReference type="Gene3D" id="3.40.50.1820">
    <property type="entry name" value="alpha/beta hydrolase"/>
    <property type="match status" value="1"/>
</dbReference>
<evidence type="ECO:0000313" key="2">
    <source>
        <dbReference type="EMBL" id="MBS9338713.1"/>
    </source>
</evidence>
<sequence>MPEIKKVIASYGPYEFDVFKEQFEEGHIQPKYSESGSPKSFEGLAVAGLPVEEASIQIAQGNPANYFSKKMPEIFAMAGTADQVVPFQQSVKMVERYEKMTGKKAKTYWLEGGHHGINDFDTDDVKELKLSFLNE</sequence>
<name>A0ABS5QZT4_9LACO</name>
<protein>
    <submittedName>
        <fullName evidence="2">Prolyl oligopeptidase family serine peptidase</fullName>
    </submittedName>
</protein>
<proteinExistence type="predicted"/>
<dbReference type="Pfam" id="PF20434">
    <property type="entry name" value="BD-FAE"/>
    <property type="match status" value="1"/>
</dbReference>
<accession>A0ABS5QZT4</accession>
<gene>
    <name evidence="2" type="ORF">G6R29_03600</name>
</gene>
<evidence type="ECO:0000313" key="3">
    <source>
        <dbReference type="Proteomes" id="UP001519504"/>
    </source>
</evidence>
<dbReference type="EMBL" id="JAAMFK010000003">
    <property type="protein sequence ID" value="MBS9338713.1"/>
    <property type="molecule type" value="Genomic_DNA"/>
</dbReference>
<dbReference type="Proteomes" id="UP001519504">
    <property type="component" value="Unassembled WGS sequence"/>
</dbReference>
<dbReference type="InterPro" id="IPR029058">
    <property type="entry name" value="AB_hydrolase_fold"/>
</dbReference>
<reference evidence="2 3" key="1">
    <citation type="submission" date="2020-02" db="EMBL/GenBank/DDBJ databases">
        <title>Fructobacillus sp. isolated from paper mulberry of Taiwan.</title>
        <authorList>
            <person name="Lin S.-T."/>
        </authorList>
    </citation>
    <scope>NUCLEOTIDE SEQUENCE [LARGE SCALE GENOMIC DNA]</scope>
    <source>
        <strain evidence="2 3">M2-14</strain>
    </source>
</reference>
<feature type="domain" description="BD-FAE-like" evidence="1">
    <location>
        <begin position="3"/>
        <end position="95"/>
    </location>
</feature>
<organism evidence="2 3">
    <name type="scientific">Fructobacillus broussonetiae</name>
    <dbReference type="NCBI Taxonomy" id="2713173"/>
    <lineage>
        <taxon>Bacteria</taxon>
        <taxon>Bacillati</taxon>
        <taxon>Bacillota</taxon>
        <taxon>Bacilli</taxon>
        <taxon>Lactobacillales</taxon>
        <taxon>Lactobacillaceae</taxon>
        <taxon>Fructobacillus</taxon>
    </lineage>
</organism>
<comment type="caution">
    <text evidence="2">The sequence shown here is derived from an EMBL/GenBank/DDBJ whole genome shotgun (WGS) entry which is preliminary data.</text>
</comment>
<dbReference type="InterPro" id="IPR049492">
    <property type="entry name" value="BD-FAE-like_dom"/>
</dbReference>